<evidence type="ECO:0000313" key="2">
    <source>
        <dbReference type="Proteomes" id="UP000070589"/>
    </source>
</evidence>
<reference evidence="1 2" key="1">
    <citation type="journal article" date="2016" name="Sci. Rep.">
        <title>Metabolic traits of an uncultured archaeal lineage -MSBL1- from brine pools of the Red Sea.</title>
        <authorList>
            <person name="Mwirichia R."/>
            <person name="Alam I."/>
            <person name="Rashid M."/>
            <person name="Vinu M."/>
            <person name="Ba-Alawi W."/>
            <person name="Anthony Kamau A."/>
            <person name="Kamanda Ngugi D."/>
            <person name="Goker M."/>
            <person name="Klenk H.P."/>
            <person name="Bajic V."/>
            <person name="Stingl U."/>
        </authorList>
    </citation>
    <scope>NUCLEOTIDE SEQUENCE [LARGE SCALE GENOMIC DNA]</scope>
    <source>
        <strain evidence="1">SCGC-AAA259D14</strain>
    </source>
</reference>
<accession>A0A133U648</accession>
<sequence length="78" mass="9246">MGERPLRFIHHHNERFLVIISEVFRLVESDRWKNSAETVEVYRSLFLKLSSSSEFLHELISEGELALQRKEDNVMSLD</sequence>
<evidence type="ECO:0000313" key="1">
    <source>
        <dbReference type="EMBL" id="KXA89663.1"/>
    </source>
</evidence>
<proteinExistence type="predicted"/>
<comment type="caution">
    <text evidence="1">The sequence shown here is derived from an EMBL/GenBank/DDBJ whole genome shotgun (WGS) entry which is preliminary data.</text>
</comment>
<name>A0A133U648_9EURY</name>
<organism evidence="1 2">
    <name type="scientific">candidate division MSBL1 archaeon SCGC-AAA259D14</name>
    <dbReference type="NCBI Taxonomy" id="1698261"/>
    <lineage>
        <taxon>Archaea</taxon>
        <taxon>Methanobacteriati</taxon>
        <taxon>Methanobacteriota</taxon>
        <taxon>candidate division MSBL1</taxon>
    </lineage>
</organism>
<dbReference type="EMBL" id="LHXL01000027">
    <property type="protein sequence ID" value="KXA89663.1"/>
    <property type="molecule type" value="Genomic_DNA"/>
</dbReference>
<keyword evidence="2" id="KW-1185">Reference proteome</keyword>
<gene>
    <name evidence="1" type="ORF">AKJ62_02620</name>
</gene>
<protein>
    <submittedName>
        <fullName evidence="1">Uncharacterized protein</fullName>
    </submittedName>
</protein>
<dbReference type="AlphaFoldDB" id="A0A133U648"/>
<dbReference type="Proteomes" id="UP000070589">
    <property type="component" value="Unassembled WGS sequence"/>
</dbReference>